<organism evidence="7 8">
    <name type="scientific">Triparma strigata</name>
    <dbReference type="NCBI Taxonomy" id="1606541"/>
    <lineage>
        <taxon>Eukaryota</taxon>
        <taxon>Sar</taxon>
        <taxon>Stramenopiles</taxon>
        <taxon>Ochrophyta</taxon>
        <taxon>Bolidophyceae</taxon>
        <taxon>Parmales</taxon>
        <taxon>Triparmaceae</taxon>
        <taxon>Triparma</taxon>
    </lineage>
</organism>
<dbReference type="OrthoDB" id="294541at2759"/>
<dbReference type="Proteomes" id="UP001165085">
    <property type="component" value="Unassembled WGS sequence"/>
</dbReference>
<dbReference type="GO" id="GO:0016020">
    <property type="term" value="C:membrane"/>
    <property type="evidence" value="ECO:0007669"/>
    <property type="project" value="UniProtKB-SubCell"/>
</dbReference>
<evidence type="ECO:0000313" key="7">
    <source>
        <dbReference type="EMBL" id="GMH85155.1"/>
    </source>
</evidence>
<name>A0A9W7BBZ5_9STRA</name>
<keyword evidence="8" id="KW-1185">Reference proteome</keyword>
<evidence type="ECO:0000256" key="3">
    <source>
        <dbReference type="ARBA" id="ARBA00022989"/>
    </source>
</evidence>
<feature type="transmembrane region" description="Helical" evidence="5">
    <location>
        <begin position="247"/>
        <end position="271"/>
    </location>
</feature>
<feature type="transmembrane region" description="Helical" evidence="5">
    <location>
        <begin position="312"/>
        <end position="340"/>
    </location>
</feature>
<dbReference type="PANTHER" id="PTHR16189:SF2">
    <property type="entry name" value="AMINO ACID TRANSPORTER TRANSMEMBRANE DOMAIN-CONTAINING PROTEIN"/>
    <property type="match status" value="1"/>
</dbReference>
<keyword evidence="4 5" id="KW-0472">Membrane</keyword>
<dbReference type="PANTHER" id="PTHR16189">
    <property type="entry name" value="TRANSMEMBRANE PROTEIN 104-RELATED"/>
    <property type="match status" value="1"/>
</dbReference>
<evidence type="ECO:0000256" key="1">
    <source>
        <dbReference type="ARBA" id="ARBA00004370"/>
    </source>
</evidence>
<evidence type="ECO:0000256" key="2">
    <source>
        <dbReference type="ARBA" id="ARBA00022692"/>
    </source>
</evidence>
<dbReference type="AlphaFoldDB" id="A0A9W7BBZ5"/>
<keyword evidence="3 5" id="KW-1133">Transmembrane helix</keyword>
<keyword evidence="2 5" id="KW-0812">Transmembrane</keyword>
<feature type="transmembrane region" description="Helical" evidence="5">
    <location>
        <begin position="18"/>
        <end position="38"/>
    </location>
</feature>
<evidence type="ECO:0000256" key="5">
    <source>
        <dbReference type="SAM" id="Phobius"/>
    </source>
</evidence>
<feature type="transmembrane region" description="Helical" evidence="5">
    <location>
        <begin position="143"/>
        <end position="162"/>
    </location>
</feature>
<sequence length="456" mass="50511">MCFTVNYVMGTGFLTLPWAFNSAGIGLAILTLTFVGYISNISKDYVLEAMARAEVLKEKKEGEGLLLPAANYDESAEKTEGLPEVKARKFEIIELCTFFLGPRGGLSYVTTFSFYMFGCLWAYSSVFANAMAQTIPLNTFDDYAVYVLIFAVITVPLTCMELREQVNVQIALSFCRFLMVVIIVGTVAAAFDATSPQFDEQTEAKGAEWFDLSGFYRILPIAVYANIFHHSIPGLSMPVEDKSKLGWIFKVVFLFMFVAYGLIGLTVAWYFGSNIESSANLNWHDYRAGTGENVSNDDDPDWTDRAAWVEMIVYFVVLFPALDVASAFPLNGITLGNCLMGSYYGSKIREVETNRITVTKFRILAAVPPIFGSLFVRDLGVITDYTGITGFAIAFIFPALLHKESKRSCKKKGKGSKTIYSGTFSGGEKFPNMMIAFGAFLVVFVFSSLIYDETLG</sequence>
<reference evidence="8" key="1">
    <citation type="journal article" date="2023" name="Commun. Biol.">
        <title>Genome analysis of Parmales, the sister group of diatoms, reveals the evolutionary specialization of diatoms from phago-mixotrophs to photoautotrophs.</title>
        <authorList>
            <person name="Ban H."/>
            <person name="Sato S."/>
            <person name="Yoshikawa S."/>
            <person name="Yamada K."/>
            <person name="Nakamura Y."/>
            <person name="Ichinomiya M."/>
            <person name="Sato N."/>
            <person name="Blanc-Mathieu R."/>
            <person name="Endo H."/>
            <person name="Kuwata A."/>
            <person name="Ogata H."/>
        </authorList>
    </citation>
    <scope>NUCLEOTIDE SEQUENCE [LARGE SCALE GENOMIC DNA]</scope>
    <source>
        <strain evidence="8">NIES 3701</strain>
    </source>
</reference>
<comment type="caution">
    <text evidence="7">The sequence shown here is derived from an EMBL/GenBank/DDBJ whole genome shotgun (WGS) entry which is preliminary data.</text>
</comment>
<feature type="transmembrane region" description="Helical" evidence="5">
    <location>
        <begin position="433"/>
        <end position="451"/>
    </location>
</feature>
<evidence type="ECO:0000313" key="8">
    <source>
        <dbReference type="Proteomes" id="UP001165085"/>
    </source>
</evidence>
<gene>
    <name evidence="7" type="ORF">TrST_g2779</name>
</gene>
<feature type="transmembrane region" description="Helical" evidence="5">
    <location>
        <begin position="105"/>
        <end position="123"/>
    </location>
</feature>
<dbReference type="InterPro" id="IPR013057">
    <property type="entry name" value="AA_transpt_TM"/>
</dbReference>
<feature type="transmembrane region" description="Helical" evidence="5">
    <location>
        <begin position="385"/>
        <end position="402"/>
    </location>
</feature>
<dbReference type="EMBL" id="BRXY01000299">
    <property type="protein sequence ID" value="GMH85155.1"/>
    <property type="molecule type" value="Genomic_DNA"/>
</dbReference>
<accession>A0A9W7BBZ5</accession>
<evidence type="ECO:0000256" key="4">
    <source>
        <dbReference type="ARBA" id="ARBA00023136"/>
    </source>
</evidence>
<proteinExistence type="predicted"/>
<feature type="domain" description="Amino acid transporter transmembrane" evidence="6">
    <location>
        <begin position="4"/>
        <end position="282"/>
    </location>
</feature>
<comment type="subcellular location">
    <subcellularLocation>
        <location evidence="1">Membrane</location>
    </subcellularLocation>
</comment>
<feature type="transmembrane region" description="Helical" evidence="5">
    <location>
        <begin position="174"/>
        <end position="194"/>
    </location>
</feature>
<protein>
    <recommendedName>
        <fullName evidence="6">Amino acid transporter transmembrane domain-containing protein</fullName>
    </recommendedName>
</protein>
<evidence type="ECO:0000259" key="6">
    <source>
        <dbReference type="Pfam" id="PF01490"/>
    </source>
</evidence>
<dbReference type="Pfam" id="PF01490">
    <property type="entry name" value="Aa_trans"/>
    <property type="match status" value="1"/>
</dbReference>